<gene>
    <name evidence="2" type="ORF">PGT21_029585</name>
</gene>
<proteinExistence type="predicted"/>
<dbReference type="EMBL" id="VSWC01000092">
    <property type="protein sequence ID" value="KAA1091254.1"/>
    <property type="molecule type" value="Genomic_DNA"/>
</dbReference>
<accession>A0A5B0NS03</accession>
<comment type="caution">
    <text evidence="2">The sequence shown here is derived from an EMBL/GenBank/DDBJ whole genome shotgun (WGS) entry which is preliminary data.</text>
</comment>
<feature type="region of interest" description="Disordered" evidence="1">
    <location>
        <begin position="69"/>
        <end position="97"/>
    </location>
</feature>
<evidence type="ECO:0000256" key="1">
    <source>
        <dbReference type="SAM" id="MobiDB-lite"/>
    </source>
</evidence>
<reference evidence="2 3" key="1">
    <citation type="submission" date="2019-05" db="EMBL/GenBank/DDBJ databases">
        <title>Emergence of the Ug99 lineage of the wheat stem rust pathogen through somatic hybridization.</title>
        <authorList>
            <person name="Li F."/>
            <person name="Upadhyaya N.M."/>
            <person name="Sperschneider J."/>
            <person name="Matny O."/>
            <person name="Nguyen-Phuc H."/>
            <person name="Mago R."/>
            <person name="Raley C."/>
            <person name="Miller M.E."/>
            <person name="Silverstein K.A.T."/>
            <person name="Henningsen E."/>
            <person name="Hirsch C.D."/>
            <person name="Visser B."/>
            <person name="Pretorius Z.A."/>
            <person name="Steffenson B.J."/>
            <person name="Schwessinger B."/>
            <person name="Dodds P.N."/>
            <person name="Figueroa M."/>
        </authorList>
    </citation>
    <scope>NUCLEOTIDE SEQUENCE [LARGE SCALE GENOMIC DNA]</scope>
    <source>
        <strain evidence="2">21-0</strain>
    </source>
</reference>
<organism evidence="2 3">
    <name type="scientific">Puccinia graminis f. sp. tritici</name>
    <dbReference type="NCBI Taxonomy" id="56615"/>
    <lineage>
        <taxon>Eukaryota</taxon>
        <taxon>Fungi</taxon>
        <taxon>Dikarya</taxon>
        <taxon>Basidiomycota</taxon>
        <taxon>Pucciniomycotina</taxon>
        <taxon>Pucciniomycetes</taxon>
        <taxon>Pucciniales</taxon>
        <taxon>Pucciniaceae</taxon>
        <taxon>Puccinia</taxon>
    </lineage>
</organism>
<dbReference type="Proteomes" id="UP000324748">
    <property type="component" value="Unassembled WGS sequence"/>
</dbReference>
<sequence length="97" mass="10368">MAVGKENRVERSLVVVCMTVTSARVGQSARLGPESDLTMTSSFLHLRASQPHSVCILMVLACAARGGEGRRSANSVGSENTPQQPPRLQQTATPMFL</sequence>
<keyword evidence="3" id="KW-1185">Reference proteome</keyword>
<protein>
    <submittedName>
        <fullName evidence="2">Uncharacterized protein</fullName>
    </submittedName>
</protein>
<evidence type="ECO:0000313" key="2">
    <source>
        <dbReference type="EMBL" id="KAA1091254.1"/>
    </source>
</evidence>
<name>A0A5B0NS03_PUCGR</name>
<dbReference type="AlphaFoldDB" id="A0A5B0NS03"/>
<evidence type="ECO:0000313" key="3">
    <source>
        <dbReference type="Proteomes" id="UP000324748"/>
    </source>
</evidence>
<feature type="compositionally biased region" description="Polar residues" evidence="1">
    <location>
        <begin position="72"/>
        <end position="97"/>
    </location>
</feature>